<accession>L8FV67</accession>
<dbReference type="AlphaFoldDB" id="L8FV67"/>
<evidence type="ECO:0008006" key="4">
    <source>
        <dbReference type="Google" id="ProtNLM"/>
    </source>
</evidence>
<dbReference type="HOGENOM" id="CLU_1661544_0_0_1"/>
<gene>
    <name evidence="2" type="ORF">GMDG_01510</name>
</gene>
<dbReference type="SUPFAM" id="SSF54373">
    <property type="entry name" value="FAD-linked reductases, C-terminal domain"/>
    <property type="match status" value="1"/>
</dbReference>
<evidence type="ECO:0000313" key="3">
    <source>
        <dbReference type="Proteomes" id="UP000011064"/>
    </source>
</evidence>
<dbReference type="EMBL" id="GL573186">
    <property type="protein sequence ID" value="ELR04434.1"/>
    <property type="molecule type" value="Genomic_DNA"/>
</dbReference>
<feature type="region of interest" description="Disordered" evidence="1">
    <location>
        <begin position="114"/>
        <end position="141"/>
    </location>
</feature>
<sequence>MLCLKKWHNGKIALTKGTYVSNGFVATMFIKSSPSPNGNYDELAFGGPLNFRGYYPGYSVDATAAKNAWTCALLKAHPHNTAGTVKLASADPRDPPKISFNYVLVTMQPILRQSLSRSGSRAGHSETRPTEILPGPSVKSTEQIQEYISENSPRAIRAL</sequence>
<dbReference type="VEuPathDB" id="FungiDB:GMDG_01510"/>
<dbReference type="Proteomes" id="UP000011064">
    <property type="component" value="Unassembled WGS sequence"/>
</dbReference>
<name>L8FV67_PSED2</name>
<keyword evidence="3" id="KW-1185">Reference proteome</keyword>
<dbReference type="InParanoid" id="L8FV67"/>
<evidence type="ECO:0000313" key="2">
    <source>
        <dbReference type="EMBL" id="ELR04434.1"/>
    </source>
</evidence>
<organism evidence="2 3">
    <name type="scientific">Pseudogymnoascus destructans (strain ATCC MYA-4855 / 20631-21)</name>
    <name type="common">Bat white-nose syndrome fungus</name>
    <name type="synonym">Geomyces destructans</name>
    <dbReference type="NCBI Taxonomy" id="658429"/>
    <lineage>
        <taxon>Eukaryota</taxon>
        <taxon>Fungi</taxon>
        <taxon>Dikarya</taxon>
        <taxon>Ascomycota</taxon>
        <taxon>Pezizomycotina</taxon>
        <taxon>Leotiomycetes</taxon>
        <taxon>Thelebolales</taxon>
        <taxon>Thelebolaceae</taxon>
        <taxon>Pseudogymnoascus</taxon>
    </lineage>
</organism>
<reference evidence="3" key="1">
    <citation type="submission" date="2010-09" db="EMBL/GenBank/DDBJ databases">
        <title>The genome sequence of Geomyces destructans 20631-21.</title>
        <authorList>
            <consortium name="The Broad Institute Genome Sequencing Platform"/>
            <person name="Cuomo C.A."/>
            <person name="Blehert D.S."/>
            <person name="Lorch J.M."/>
            <person name="Young S.K."/>
            <person name="Zeng Q."/>
            <person name="Gargeya S."/>
            <person name="Fitzgerald M."/>
            <person name="Haas B."/>
            <person name="Abouelleil A."/>
            <person name="Alvarado L."/>
            <person name="Arachchi H.M."/>
            <person name="Berlin A."/>
            <person name="Brown A."/>
            <person name="Chapman S.B."/>
            <person name="Chen Z."/>
            <person name="Dunbar C."/>
            <person name="Freedman E."/>
            <person name="Gearin G."/>
            <person name="Gellesch M."/>
            <person name="Goldberg J."/>
            <person name="Griggs A."/>
            <person name="Gujja S."/>
            <person name="Heiman D."/>
            <person name="Howarth C."/>
            <person name="Larson L."/>
            <person name="Lui A."/>
            <person name="MacDonald P.J.P."/>
            <person name="Montmayeur A."/>
            <person name="Murphy C."/>
            <person name="Neiman D."/>
            <person name="Pearson M."/>
            <person name="Priest M."/>
            <person name="Roberts A."/>
            <person name="Saif S."/>
            <person name="Shea T."/>
            <person name="Shenoy N."/>
            <person name="Sisk P."/>
            <person name="Stolte C."/>
            <person name="Sykes S."/>
            <person name="Wortman J."/>
            <person name="Nusbaum C."/>
            <person name="Birren B."/>
        </authorList>
    </citation>
    <scope>NUCLEOTIDE SEQUENCE [LARGE SCALE GENOMIC DNA]</scope>
    <source>
        <strain evidence="3">ATCC MYA-4855 / 20631-21</strain>
    </source>
</reference>
<dbReference type="Gene3D" id="3.30.560.10">
    <property type="entry name" value="Glucose Oxidase, domain 3"/>
    <property type="match status" value="1"/>
</dbReference>
<protein>
    <recommendedName>
        <fullName evidence="4">Glucose-methanol-choline oxidoreductase C-terminal domain-containing protein</fullName>
    </recommendedName>
</protein>
<proteinExistence type="predicted"/>
<dbReference type="STRING" id="658429.L8FV67"/>
<evidence type="ECO:0000256" key="1">
    <source>
        <dbReference type="SAM" id="MobiDB-lite"/>
    </source>
</evidence>